<gene>
    <name evidence="4" type="ORF">E4021_06930</name>
</gene>
<dbReference type="CDD" id="cd00146">
    <property type="entry name" value="PKD"/>
    <property type="match status" value="2"/>
</dbReference>
<dbReference type="InterPro" id="IPR011041">
    <property type="entry name" value="Quinoprot_gluc/sorb_DH_b-prop"/>
</dbReference>
<dbReference type="SUPFAM" id="SSF101898">
    <property type="entry name" value="NHL repeat"/>
    <property type="match status" value="1"/>
</dbReference>
<feature type="domain" description="PKD" evidence="3">
    <location>
        <begin position="2193"/>
        <end position="2275"/>
    </location>
</feature>
<dbReference type="PANTHER" id="PTHR46182:SF2">
    <property type="entry name" value="FI19480P1"/>
    <property type="match status" value="1"/>
</dbReference>
<dbReference type="InterPro" id="IPR022409">
    <property type="entry name" value="PKD/Chitinase_dom"/>
</dbReference>
<reference evidence="4 5" key="1">
    <citation type="submission" date="2019-04" db="EMBL/GenBank/DDBJ databases">
        <title>Lewinella litorea sp. nov., isolated from a marine sand.</title>
        <authorList>
            <person name="Yoon J.-H."/>
        </authorList>
    </citation>
    <scope>NUCLEOTIDE SEQUENCE [LARGE SCALE GENOMIC DNA]</scope>
    <source>
        <strain evidence="4 5">HSMS-39</strain>
    </source>
</reference>
<accession>A0A4V3XLD3</accession>
<dbReference type="Pfam" id="PF18962">
    <property type="entry name" value="Por_Secre_tail"/>
    <property type="match status" value="1"/>
</dbReference>
<comment type="caution">
    <text evidence="4">The sequence shown here is derived from an EMBL/GenBank/DDBJ whole genome shotgun (WGS) entry which is preliminary data.</text>
</comment>
<dbReference type="InterPro" id="IPR029865">
    <property type="entry name" value="KIAA0319-like"/>
</dbReference>
<evidence type="ECO:0000259" key="3">
    <source>
        <dbReference type="PROSITE" id="PS50093"/>
    </source>
</evidence>
<dbReference type="CDD" id="cd02795">
    <property type="entry name" value="CBM6-CBM35-CBM36_like"/>
    <property type="match status" value="1"/>
</dbReference>
<dbReference type="GO" id="GO:0016020">
    <property type="term" value="C:membrane"/>
    <property type="evidence" value="ECO:0007669"/>
    <property type="project" value="InterPro"/>
</dbReference>
<feature type="signal peptide" evidence="2">
    <location>
        <begin position="1"/>
        <end position="22"/>
    </location>
</feature>
<evidence type="ECO:0000313" key="4">
    <source>
        <dbReference type="EMBL" id="THH40463.1"/>
    </source>
</evidence>
<dbReference type="SUPFAM" id="SSF49299">
    <property type="entry name" value="PKD domain"/>
    <property type="match status" value="3"/>
</dbReference>
<dbReference type="InterPro" id="IPR026444">
    <property type="entry name" value="Secre_tail"/>
</dbReference>
<name>A0A4V3XLD3_9BACT</name>
<dbReference type="EMBL" id="SRSF01000002">
    <property type="protein sequence ID" value="THH40463.1"/>
    <property type="molecule type" value="Genomic_DNA"/>
</dbReference>
<feature type="region of interest" description="Disordered" evidence="1">
    <location>
        <begin position="1945"/>
        <end position="1969"/>
    </location>
</feature>
<dbReference type="PROSITE" id="PS50093">
    <property type="entry name" value="PKD"/>
    <property type="match status" value="3"/>
</dbReference>
<dbReference type="SUPFAM" id="SSF50952">
    <property type="entry name" value="Soluble quinoprotein glucose dehydrogenase"/>
    <property type="match status" value="1"/>
</dbReference>
<dbReference type="Pfam" id="PF18911">
    <property type="entry name" value="PKD_4"/>
    <property type="match status" value="3"/>
</dbReference>
<dbReference type="Gene3D" id="2.60.120.260">
    <property type="entry name" value="Galactose-binding domain-like"/>
    <property type="match status" value="4"/>
</dbReference>
<feature type="domain" description="PKD" evidence="3">
    <location>
        <begin position="1694"/>
        <end position="1778"/>
    </location>
</feature>
<feature type="chain" id="PRO_5020561872" evidence="2">
    <location>
        <begin position="23"/>
        <end position="2789"/>
    </location>
</feature>
<dbReference type="Proteomes" id="UP000308528">
    <property type="component" value="Unassembled WGS sequence"/>
</dbReference>
<dbReference type="InterPro" id="IPR011042">
    <property type="entry name" value="6-blade_b-propeller_TolB-like"/>
</dbReference>
<evidence type="ECO:0000256" key="2">
    <source>
        <dbReference type="SAM" id="SignalP"/>
    </source>
</evidence>
<dbReference type="Gene3D" id="2.60.120.430">
    <property type="entry name" value="Galactose-binding lectin"/>
    <property type="match status" value="1"/>
</dbReference>
<sequence>MKFPQPVALACLLSILCSSAFAHPFGTLFPHDPSGTLLLEKVHPRDHSELSTTTEYRSLLQAGKPFLSHPSPENGATDVPTHGFQISAAVNVPDGYELYVPSLMDHVHLYEQTDTALIEVPANYNDTGGGDAITLTPTTTLKPATTYVFSAVGLEANRIGDVNDRITFKRFSSQFTTSAEADTNPPVALDGVAFTQVFGNQLGAGTQDRFTSLVFGPDGKLYASTLGNVIKRWTVLSDGTLTDLEELTINLQPSPHPITGVTSADPRLIIGLAFAPESRADSLVAYVSHSAHTLSNGPEWDGKITRLSGPNLQIVQDIIIHLPRSKKDHLTNSIAFGPGNDLFFLQGSNSAGGEPDAQWDHRPERLLSAAALRLRLSKLPASLPLSVYTSSNINVINQAPATGLTLSDGSYNPYSEDSPLILYATGVRNAYDLVFHSNGWLYIPTNGTAGNNTYSPNMPASAGYLSQDTSGIGIRRPNGTFFNDATVPGVQGGETQKDWLFKTRGGSYHGHPNPFRGEFVLNHGGVPYSGLPGQLIPNYRDVEKYPVDLPADPNFREVAYDFDMNKSPNGVIEYRSNAFEGKLQGMLLVARFSGQDDIIVLQPGNNSGDIIQAFEDIPGLQSLDDPLDITEHVPTGNLYVAQYDRGGSGNERLVLMRVDDPTLPSPVIAASPEEEVFQATVGVASAQSSSAPITITNDGQVDLHITYVVVDGVYATRFSFTGPKNITLAPGASQQYVVTYRPTLDDNDLGYQQAELVFQSDGNQGAPYHVGLHALKVKDYGGSNEPVLQDVVNVLGVSTDIGWNTLTTTTGPGTQGDEVVAPLFEAAGPGTVSMTPIARYSTAETLPFGYYTHSGGVVQGTEIAAAAGTLGESQTLYPELSGGSTSFTPPAEPFGLYVYSGNSGQHTYTEDGLNEANAHRARSYPVLNRDGIPVPNQYVVCIDEDGDGDYQDYVFMLSNVQPVLAGPQVLAFAPESLTYSVYEGGASQTQSSTVSATNGSSGDPLTLQASEPWVILPTAANVGESVSITVDPTGLAQGTYLATVTAAASNYTPAELQLSATVNSNAGFSAKINFQDNSFSPPTGYLADVGLPYGDRGALDYGWINPYTKSPQDNTAAARGAERQVTDSSSDQDKLNRSFNMLDWGKQVPPVPRDWEIAVPNGVYLVQLSAGDPNYTDSRHTIRAEGVVIIDDFVPTQSNYRKTGSAYVEVKDGRLTIDDNGAQGIGNSKINYVSIEQIDLGPASGALVRIENLTKTPFNNRSFPSDEFFTFHRMDHSFSYHGNALKTHEKNNFRIHNDGTAPLVITNLTTTSTKDFTVTGITIPPGGLTINPGGFVDATLTFVSTGLPGPMLVTDKLVLESNADNNLTTHITLRGAFMRLPEGGNEITTQQTLDALGFITEMGRDANGRVIDRPGSDYPTDEDVNAGKLGDMILSRFWLQDDPNEPIRLYQLAALHGPGYAPTEIRNANRSPIDGFVFRHGEAYHQALLPRLTDTSPMIAGRDIARITVPFQVMIAGYSTAGGSFDGSLSNEILGCRAYKAIDRDGNVIPNEFILIQDYIESGCGPGTANCDFQDNIVYMTNVRPVDLPSAGTIPNFTVASLTPSDYRIDGYFDRGYAGNRLLYRASLVNGASLPSWISLEGESGTFTFNAPASAVGKFFDITVTATDDNLRMVTSDFRLTVNQGTGEPANQPPQAVAVVSPSSGIAPLQVTLNGSGSSDSDGTIVSYVWTWTGGSASGASPQVTFAAGTYTITLTVTDDDGAQDTDVVVVQASPPSNGDRASSFWLEAECAETGSLWRTETDASASNGSYVVFPSGNSHDVPPPDVPDNRIRFALVDVEAGNYHLFARVLASDGGNDSYWVRINNGTWIKWNSGIAQGQSFNWNELTGTQPFLIDGYNTIDFAYREDGTKLDKIHLDKDPTLPADTGEAATNCGGVPGNAPPVAVAAASPTSGTAPLSVQLDGSGSTDNDGSITQYAWSWSGGSASGSLASATFAAGTHAVTLTVTDDGGAQATDVVTITASGPPPPPGAKTSAWLEAECAAVGSNWATQTSAQASNGSFTVPTTGSASTTPPADLPENLVRFVISDLQAGNYHLFARIDAPSGTQDSYWVRVNDGAWFKWNSGMIRGSGFAWNRYPGGQLALINGSNTVDFALREAGTALDKIHLDLESTLPSGAGDPATNCDGTPSNVPPIAVAAATPTSGSAPLSVQLDGSGSSDSDGSITQYAWSWSGGSATGSLASATFAAGTHAVTLTVTDDDGAQATDVVTITASEPPPPGAKTSTWLEAECAAVGSNWATQTSAQASNGSFTVPNTGSASNTPPADLPKSMVRFVVSDLQAGNYHLFVRIDAPSGSQDSYWVRVNEGAWFKWNSGMIRGTGFAWNRYPGGQLALTNGTNTVDFALREAGTALDKIHLDLDATLPTGTGDLATNCSPNGDADGDGVADTEDNCPNYYNPDQTLPTFYADLDGDGYGDPNDSFTGCPKPADYVDNNLDNCPSVYSTNLTDSDNDGLGDACDPDTPPAEVLVMEAECGALGSGWQTRGSGQATGGQYIVYFGSSHTAEPTTPDPTQEVTYNVSLASGGTYHLFLRLNAPDGGRNSFWIRIDGGSWIKMWEEIGGAPLLTNGFEWRKVNHDGTDVSLTLTAGNHTITVANREAGTELDKLVLSPDATLPIGEGPAATNCGPAAAAEPLAVTAVPPMNLTHTTDLVLFPNPAYNELNVRWLDASRGATTIMVTDVAGRRLMEQQLQKETDELQITINTADLPQGTYRVIAITAGTQPRTAVFVRM</sequence>
<dbReference type="Gene3D" id="2.120.10.30">
    <property type="entry name" value="TolB, C-terminal domain"/>
    <property type="match status" value="1"/>
</dbReference>
<dbReference type="SMART" id="SM00089">
    <property type="entry name" value="PKD"/>
    <property type="match status" value="3"/>
</dbReference>
<dbReference type="InterPro" id="IPR000601">
    <property type="entry name" value="PKD_dom"/>
</dbReference>
<dbReference type="GO" id="GO:0031410">
    <property type="term" value="C:cytoplasmic vesicle"/>
    <property type="evidence" value="ECO:0007669"/>
    <property type="project" value="TreeGrafter"/>
</dbReference>
<dbReference type="SUPFAM" id="SSF103647">
    <property type="entry name" value="TSP type-3 repeat"/>
    <property type="match status" value="1"/>
</dbReference>
<dbReference type="InterPro" id="IPR028974">
    <property type="entry name" value="TSP_type-3_rpt"/>
</dbReference>
<dbReference type="OrthoDB" id="1491481at2"/>
<dbReference type="Gene3D" id="4.10.1080.10">
    <property type="entry name" value="TSP type-3 repeat"/>
    <property type="match status" value="1"/>
</dbReference>
<protein>
    <submittedName>
        <fullName evidence="4">PKD domain-containing protein</fullName>
    </submittedName>
</protein>
<dbReference type="Gene3D" id="2.60.40.10">
    <property type="entry name" value="Immunoglobulins"/>
    <property type="match status" value="6"/>
</dbReference>
<keyword evidence="5" id="KW-1185">Reference proteome</keyword>
<dbReference type="InterPro" id="IPR035986">
    <property type="entry name" value="PKD_dom_sf"/>
</dbReference>
<feature type="compositionally biased region" description="Low complexity" evidence="1">
    <location>
        <begin position="1945"/>
        <end position="1957"/>
    </location>
</feature>
<evidence type="ECO:0000313" key="5">
    <source>
        <dbReference type="Proteomes" id="UP000308528"/>
    </source>
</evidence>
<dbReference type="InterPro" id="IPR013783">
    <property type="entry name" value="Ig-like_fold"/>
</dbReference>
<dbReference type="SUPFAM" id="SSF49785">
    <property type="entry name" value="Galactose-binding domain-like"/>
    <property type="match status" value="3"/>
</dbReference>
<evidence type="ECO:0000256" key="1">
    <source>
        <dbReference type="SAM" id="MobiDB-lite"/>
    </source>
</evidence>
<dbReference type="GO" id="GO:0005509">
    <property type="term" value="F:calcium ion binding"/>
    <property type="evidence" value="ECO:0007669"/>
    <property type="project" value="InterPro"/>
</dbReference>
<dbReference type="InterPro" id="IPR008979">
    <property type="entry name" value="Galactose-bd-like_sf"/>
</dbReference>
<dbReference type="Pfam" id="PF05345">
    <property type="entry name" value="He_PIG"/>
    <property type="match status" value="1"/>
</dbReference>
<keyword evidence="2" id="KW-0732">Signal</keyword>
<feature type="domain" description="PKD" evidence="3">
    <location>
        <begin position="1943"/>
        <end position="2021"/>
    </location>
</feature>
<proteinExistence type="predicted"/>
<dbReference type="PANTHER" id="PTHR46182">
    <property type="entry name" value="FI19480P1"/>
    <property type="match status" value="1"/>
</dbReference>
<dbReference type="SUPFAM" id="SSF49313">
    <property type="entry name" value="Cadherin-like"/>
    <property type="match status" value="1"/>
</dbReference>
<feature type="region of interest" description="Disordered" evidence="1">
    <location>
        <begin position="2176"/>
        <end position="2195"/>
    </location>
</feature>
<dbReference type="InterPro" id="IPR015919">
    <property type="entry name" value="Cadherin-like_sf"/>
</dbReference>
<organism evidence="4 5">
    <name type="scientific">Neolewinella litorea</name>
    <dbReference type="NCBI Taxonomy" id="2562452"/>
    <lineage>
        <taxon>Bacteria</taxon>
        <taxon>Pseudomonadati</taxon>
        <taxon>Bacteroidota</taxon>
        <taxon>Saprospiria</taxon>
        <taxon>Saprospirales</taxon>
        <taxon>Lewinellaceae</taxon>
        <taxon>Neolewinella</taxon>
    </lineage>
</organism>